<evidence type="ECO:0000256" key="13">
    <source>
        <dbReference type="ARBA" id="ARBA00032986"/>
    </source>
</evidence>
<evidence type="ECO:0000313" key="17">
    <source>
        <dbReference type="Proteomes" id="UP000666240"/>
    </source>
</evidence>
<dbReference type="InterPro" id="IPR054696">
    <property type="entry name" value="GTP-eEF1A_C"/>
</dbReference>
<dbReference type="SUPFAM" id="SSF50465">
    <property type="entry name" value="EF-Tu/eEF-1alpha/eIF2-gamma C-terminal domain"/>
    <property type="match status" value="1"/>
</dbReference>
<evidence type="ECO:0000256" key="8">
    <source>
        <dbReference type="ARBA" id="ARBA00022695"/>
    </source>
</evidence>
<dbReference type="GO" id="GO:0006790">
    <property type="term" value="P:sulfur compound metabolic process"/>
    <property type="evidence" value="ECO:0007669"/>
    <property type="project" value="InterPro"/>
</dbReference>
<dbReference type="InterPro" id="IPR044139">
    <property type="entry name" value="CysN_NoDQ_III"/>
</dbReference>
<dbReference type="InterPro" id="IPR009001">
    <property type="entry name" value="Transl_elong_EF1A/Init_IF2_C"/>
</dbReference>
<evidence type="ECO:0000259" key="15">
    <source>
        <dbReference type="PROSITE" id="PS51722"/>
    </source>
</evidence>
<dbReference type="NCBIfam" id="TIGR02034">
    <property type="entry name" value="CysN"/>
    <property type="match status" value="1"/>
</dbReference>
<name>A0A8J7UM52_9HYPH</name>
<dbReference type="InterPro" id="IPR027417">
    <property type="entry name" value="P-loop_NTPase"/>
</dbReference>
<keyword evidence="7" id="KW-0808">Transferase</keyword>
<dbReference type="SUPFAM" id="SSF50447">
    <property type="entry name" value="Translation proteins"/>
    <property type="match status" value="1"/>
</dbReference>
<dbReference type="InterPro" id="IPR041757">
    <property type="entry name" value="CysN_GTP-bd"/>
</dbReference>
<keyword evidence="10" id="KW-0067">ATP-binding</keyword>
<dbReference type="GO" id="GO:0004020">
    <property type="term" value="F:adenylylsulfate kinase activity"/>
    <property type="evidence" value="ECO:0007669"/>
    <property type="project" value="UniProtKB-EC"/>
</dbReference>
<keyword evidence="11" id="KW-0342">GTP-binding</keyword>
<proteinExistence type="predicted"/>
<evidence type="ECO:0000256" key="4">
    <source>
        <dbReference type="ARBA" id="ARBA00012121"/>
    </source>
</evidence>
<evidence type="ECO:0000313" key="16">
    <source>
        <dbReference type="EMBL" id="MBP0441449.1"/>
    </source>
</evidence>
<dbReference type="FunFam" id="3.40.50.300:FF:000119">
    <property type="entry name" value="Sulfate adenylyltransferase subunit 1"/>
    <property type="match status" value="1"/>
</dbReference>
<organism evidence="16 17">
    <name type="scientific">Tianweitania sediminis</name>
    <dbReference type="NCBI Taxonomy" id="1502156"/>
    <lineage>
        <taxon>Bacteria</taxon>
        <taxon>Pseudomonadati</taxon>
        <taxon>Pseudomonadota</taxon>
        <taxon>Alphaproteobacteria</taxon>
        <taxon>Hyphomicrobiales</taxon>
        <taxon>Phyllobacteriaceae</taxon>
        <taxon>Tianweitania</taxon>
    </lineage>
</organism>
<comment type="function">
    <text evidence="2">APS kinase catalyzes the synthesis of activated sulfate.</text>
</comment>
<evidence type="ECO:0000256" key="2">
    <source>
        <dbReference type="ARBA" id="ARBA00002357"/>
    </source>
</evidence>
<dbReference type="Gene3D" id="2.40.30.10">
    <property type="entry name" value="Translation factors"/>
    <property type="match status" value="2"/>
</dbReference>
<evidence type="ECO:0000256" key="10">
    <source>
        <dbReference type="ARBA" id="ARBA00022840"/>
    </source>
</evidence>
<evidence type="ECO:0000256" key="1">
    <source>
        <dbReference type="ARBA" id="ARBA00001823"/>
    </source>
</evidence>
<dbReference type="PANTHER" id="PTHR23115">
    <property type="entry name" value="TRANSLATION FACTOR"/>
    <property type="match status" value="1"/>
</dbReference>
<keyword evidence="9" id="KW-0547">Nucleotide-binding</keyword>
<comment type="caution">
    <text evidence="16">The sequence shown here is derived from an EMBL/GenBank/DDBJ whole genome shotgun (WGS) entry which is preliminary data.</text>
</comment>
<gene>
    <name evidence="16" type="ORF">J5Y06_22635</name>
</gene>
<dbReference type="PRINTS" id="PR00315">
    <property type="entry name" value="ELONGATNFCT"/>
</dbReference>
<evidence type="ECO:0000256" key="11">
    <source>
        <dbReference type="ARBA" id="ARBA00023134"/>
    </source>
</evidence>
<feature type="domain" description="Tr-type G" evidence="15">
    <location>
        <begin position="26"/>
        <end position="241"/>
    </location>
</feature>
<dbReference type="CDD" id="cd03695">
    <property type="entry name" value="CysN_NodQ_II"/>
    <property type="match status" value="1"/>
</dbReference>
<dbReference type="CDD" id="cd04166">
    <property type="entry name" value="CysN_ATPS"/>
    <property type="match status" value="1"/>
</dbReference>
<comment type="subunit">
    <text evidence="3">Sulfate-activating enzymes, NodP and NodQ, may be physically associated.</text>
</comment>
<protein>
    <recommendedName>
        <fullName evidence="6">Bifunctional enzyme NodQ</fullName>
        <ecNumber evidence="4">2.7.1.25</ecNumber>
        <ecNumber evidence="5">2.7.7.4</ecNumber>
    </recommendedName>
    <alternativeName>
        <fullName evidence="13">Nodulation protein Q</fullName>
    </alternativeName>
</protein>
<dbReference type="InterPro" id="IPR011779">
    <property type="entry name" value="SO4_adenylTrfase_lsu"/>
</dbReference>
<evidence type="ECO:0000256" key="14">
    <source>
        <dbReference type="ARBA" id="ARBA00049370"/>
    </source>
</evidence>
<dbReference type="GO" id="GO:0005525">
    <property type="term" value="F:GTP binding"/>
    <property type="evidence" value="ECO:0007669"/>
    <property type="project" value="UniProtKB-KW"/>
</dbReference>
<dbReference type="GO" id="GO:0004781">
    <property type="term" value="F:sulfate adenylyltransferase (ATP) activity"/>
    <property type="evidence" value="ECO:0007669"/>
    <property type="project" value="UniProtKB-EC"/>
</dbReference>
<dbReference type="PROSITE" id="PS51722">
    <property type="entry name" value="G_TR_2"/>
    <property type="match status" value="1"/>
</dbReference>
<comment type="catalytic activity">
    <reaction evidence="14">
        <text>sulfate + ATP + H(+) = adenosine 5'-phosphosulfate + diphosphate</text>
        <dbReference type="Rhea" id="RHEA:18133"/>
        <dbReference type="ChEBI" id="CHEBI:15378"/>
        <dbReference type="ChEBI" id="CHEBI:16189"/>
        <dbReference type="ChEBI" id="CHEBI:30616"/>
        <dbReference type="ChEBI" id="CHEBI:33019"/>
        <dbReference type="ChEBI" id="CHEBI:58243"/>
        <dbReference type="EC" id="2.7.7.4"/>
    </reaction>
</comment>
<dbReference type="Proteomes" id="UP000666240">
    <property type="component" value="Unassembled WGS sequence"/>
</dbReference>
<dbReference type="EC" id="2.7.7.4" evidence="5"/>
<keyword evidence="17" id="KW-1185">Reference proteome</keyword>
<dbReference type="EMBL" id="JAGIYY010000015">
    <property type="protein sequence ID" value="MBP0441449.1"/>
    <property type="molecule type" value="Genomic_DNA"/>
</dbReference>
<comment type="catalytic activity">
    <reaction evidence="1">
        <text>adenosine 5'-phosphosulfate + ATP = 3'-phosphoadenylyl sulfate + ADP + H(+)</text>
        <dbReference type="Rhea" id="RHEA:24152"/>
        <dbReference type="ChEBI" id="CHEBI:15378"/>
        <dbReference type="ChEBI" id="CHEBI:30616"/>
        <dbReference type="ChEBI" id="CHEBI:58243"/>
        <dbReference type="ChEBI" id="CHEBI:58339"/>
        <dbReference type="ChEBI" id="CHEBI:456216"/>
        <dbReference type="EC" id="2.7.1.25"/>
    </reaction>
</comment>
<dbReference type="InterPro" id="IPR009000">
    <property type="entry name" value="Transl_B-barrel_sf"/>
</dbReference>
<evidence type="ECO:0000256" key="6">
    <source>
        <dbReference type="ARBA" id="ARBA00018372"/>
    </source>
</evidence>
<sequence length="477" mass="51437">MPASQILPFEPVSAVEQPSRSVLPDTLRLRFLVCGSVDDGKSTLIGRLLWDTKSVAEDHRATLLARGSRQNDLDLPDFALLLDGLKAEQEQGITIDVAYRYFQTPRRAFIVADTPGHTQYTRNMATGASTANVAVLLIDARAGLLEQTRRHATICHLMGIRQMILAINKIDLVNYSQAVFERIVAEFRAFSSDLAGIALTAVPVSALKGENVVASAKGAMGWYRGPTLLEALEGAEERDQSSLPFRMSVQRVSRPSEGFRGYQGTIAAGEVTVGDRITVHPSGETVSVLRIVTFNGDLEEASAGEAVTLVLDRATDAARGDILAAADAPPMRARAFRAKVIALQGGGLMNNSRILVKSGARLRSARITVQSALDLATGAWQQAATLPLNSIGEVVLQFDEETLFDRFEDCSGLGAFVLIDPQTNNTIAGGMVIDLAQPDAATSTRMTVSMPSGLVERIFAIPELAEYRKEIEVLARC</sequence>
<evidence type="ECO:0000256" key="7">
    <source>
        <dbReference type="ARBA" id="ARBA00022679"/>
    </source>
</evidence>
<dbReference type="InterPro" id="IPR044138">
    <property type="entry name" value="CysN_II"/>
</dbReference>
<dbReference type="EC" id="2.7.1.25" evidence="4"/>
<reference evidence="16" key="1">
    <citation type="submission" date="2021-03" db="EMBL/GenBank/DDBJ databases">
        <title>Genome sequencing and assembly of Tianweitania sediminis.</title>
        <authorList>
            <person name="Chhetri G."/>
        </authorList>
    </citation>
    <scope>NUCLEOTIDE SEQUENCE</scope>
    <source>
        <strain evidence="16">Z8</strain>
    </source>
</reference>
<comment type="function">
    <text evidence="12">Proposed to provide activated sulfate for transfer to Nod factor. ATP sulfurylase may be the GTPase, regulating ATP sulfurylase activity.</text>
</comment>
<dbReference type="CDD" id="cd04095">
    <property type="entry name" value="CysN_NoDQ_III"/>
    <property type="match status" value="1"/>
</dbReference>
<dbReference type="InterPro" id="IPR031157">
    <property type="entry name" value="G_TR_CS"/>
</dbReference>
<dbReference type="RefSeq" id="WP_209337482.1">
    <property type="nucleotide sequence ID" value="NZ_JAGIYY010000015.1"/>
</dbReference>
<dbReference type="Pfam" id="PF00009">
    <property type="entry name" value="GTP_EFTU"/>
    <property type="match status" value="1"/>
</dbReference>
<dbReference type="GO" id="GO:0003924">
    <property type="term" value="F:GTPase activity"/>
    <property type="evidence" value="ECO:0007669"/>
    <property type="project" value="InterPro"/>
</dbReference>
<dbReference type="Pfam" id="PF22594">
    <property type="entry name" value="GTP-eEF1A_C"/>
    <property type="match status" value="1"/>
</dbReference>
<evidence type="ECO:0000256" key="9">
    <source>
        <dbReference type="ARBA" id="ARBA00022741"/>
    </source>
</evidence>
<dbReference type="PROSITE" id="PS00301">
    <property type="entry name" value="G_TR_1"/>
    <property type="match status" value="1"/>
</dbReference>
<dbReference type="AlphaFoldDB" id="A0A8J7UM52"/>
<dbReference type="Gene3D" id="3.40.50.300">
    <property type="entry name" value="P-loop containing nucleotide triphosphate hydrolases"/>
    <property type="match status" value="1"/>
</dbReference>
<keyword evidence="8" id="KW-0548">Nucleotidyltransferase</keyword>
<evidence type="ECO:0000256" key="5">
    <source>
        <dbReference type="ARBA" id="ARBA00012391"/>
    </source>
</evidence>
<evidence type="ECO:0000256" key="12">
    <source>
        <dbReference type="ARBA" id="ARBA00024872"/>
    </source>
</evidence>
<dbReference type="InterPro" id="IPR050100">
    <property type="entry name" value="TRAFAC_GTPase_members"/>
</dbReference>
<dbReference type="InterPro" id="IPR000795">
    <property type="entry name" value="T_Tr_GTP-bd_dom"/>
</dbReference>
<evidence type="ECO:0000256" key="3">
    <source>
        <dbReference type="ARBA" id="ARBA00011760"/>
    </source>
</evidence>
<dbReference type="GO" id="GO:0005524">
    <property type="term" value="F:ATP binding"/>
    <property type="evidence" value="ECO:0007669"/>
    <property type="project" value="UniProtKB-KW"/>
</dbReference>
<accession>A0A8J7UM52</accession>
<dbReference type="SUPFAM" id="SSF52540">
    <property type="entry name" value="P-loop containing nucleoside triphosphate hydrolases"/>
    <property type="match status" value="1"/>
</dbReference>